<sequence>MTAEDLRTRLVFAADFEGATEIDASGVESVGQAVLQLLVAANREARQSGQPFSIHNPSPAFVHRVVASRLADEIGLEIEKDDLQ</sequence>
<evidence type="ECO:0000313" key="2">
    <source>
        <dbReference type="EMBL" id="MBB5713662.1"/>
    </source>
</evidence>
<dbReference type="InterPro" id="IPR036513">
    <property type="entry name" value="STAS_dom_sf"/>
</dbReference>
<proteinExistence type="predicted"/>
<evidence type="ECO:0000259" key="1">
    <source>
        <dbReference type="Pfam" id="PF13466"/>
    </source>
</evidence>
<keyword evidence="3" id="KW-1185">Reference proteome</keyword>
<dbReference type="SUPFAM" id="SSF52091">
    <property type="entry name" value="SpoIIaa-like"/>
    <property type="match status" value="1"/>
</dbReference>
<name>A0A7W9EUH8_9SPHN</name>
<dbReference type="Pfam" id="PF13466">
    <property type="entry name" value="STAS_2"/>
    <property type="match status" value="1"/>
</dbReference>
<organism evidence="2 3">
    <name type="scientific">Sphingomonas aerophila</name>
    <dbReference type="NCBI Taxonomy" id="1344948"/>
    <lineage>
        <taxon>Bacteria</taxon>
        <taxon>Pseudomonadati</taxon>
        <taxon>Pseudomonadota</taxon>
        <taxon>Alphaproteobacteria</taxon>
        <taxon>Sphingomonadales</taxon>
        <taxon>Sphingomonadaceae</taxon>
        <taxon>Sphingomonas</taxon>
    </lineage>
</organism>
<comment type="caution">
    <text evidence="2">The sequence shown here is derived from an EMBL/GenBank/DDBJ whole genome shotgun (WGS) entry which is preliminary data.</text>
</comment>
<reference evidence="2 3" key="1">
    <citation type="submission" date="2020-08" db="EMBL/GenBank/DDBJ databases">
        <title>Genomic Encyclopedia of Type Strains, Phase IV (KMG-IV): sequencing the most valuable type-strain genomes for metagenomic binning, comparative biology and taxonomic classification.</title>
        <authorList>
            <person name="Goeker M."/>
        </authorList>
    </citation>
    <scope>NUCLEOTIDE SEQUENCE [LARGE SCALE GENOMIC DNA]</scope>
    <source>
        <strain evidence="2 3">DSM 100044</strain>
    </source>
</reference>
<accession>A0A7W9EUH8</accession>
<evidence type="ECO:0000313" key="3">
    <source>
        <dbReference type="Proteomes" id="UP000546200"/>
    </source>
</evidence>
<dbReference type="InterPro" id="IPR058548">
    <property type="entry name" value="MlaB-like_STAS"/>
</dbReference>
<feature type="domain" description="MlaB-like STAS" evidence="1">
    <location>
        <begin position="2"/>
        <end position="66"/>
    </location>
</feature>
<dbReference type="Gene3D" id="3.30.750.24">
    <property type="entry name" value="STAS domain"/>
    <property type="match status" value="1"/>
</dbReference>
<dbReference type="RefSeq" id="WP_343055124.1">
    <property type="nucleotide sequence ID" value="NZ_JACIJK010000001.1"/>
</dbReference>
<protein>
    <submittedName>
        <fullName evidence="2">Anti-anti-sigma regulatory factor</fullName>
    </submittedName>
</protein>
<gene>
    <name evidence="2" type="ORF">FHS94_000481</name>
</gene>
<dbReference type="Proteomes" id="UP000546200">
    <property type="component" value="Unassembled WGS sequence"/>
</dbReference>
<dbReference type="EMBL" id="JACIJK010000001">
    <property type="protein sequence ID" value="MBB5713662.1"/>
    <property type="molecule type" value="Genomic_DNA"/>
</dbReference>
<dbReference type="AlphaFoldDB" id="A0A7W9EUH8"/>